<dbReference type="AlphaFoldDB" id="A0A2A9M0V5"/>
<keyword evidence="7" id="KW-0687">Ribonucleoprotein</keyword>
<keyword evidence="4" id="KW-0699">rRNA-binding</keyword>
<dbReference type="SUPFAM" id="SSF141091">
    <property type="entry name" value="L21p-like"/>
    <property type="match status" value="1"/>
</dbReference>
<dbReference type="EMBL" id="NWUJ01000012">
    <property type="protein sequence ID" value="PFH32188.1"/>
    <property type="molecule type" value="Genomic_DNA"/>
</dbReference>
<dbReference type="NCBIfam" id="TIGR00061">
    <property type="entry name" value="L21"/>
    <property type="match status" value="1"/>
</dbReference>
<evidence type="ECO:0000256" key="6">
    <source>
        <dbReference type="ARBA" id="ARBA00022980"/>
    </source>
</evidence>
<dbReference type="OrthoDB" id="5994at2759"/>
<evidence type="ECO:0000256" key="2">
    <source>
        <dbReference type="ARBA" id="ARBA00008563"/>
    </source>
</evidence>
<evidence type="ECO:0000256" key="3">
    <source>
        <dbReference type="ARBA" id="ARBA00022640"/>
    </source>
</evidence>
<protein>
    <submittedName>
        <fullName evidence="9">Putative 50S ribosomal protein L21</fullName>
    </submittedName>
</protein>
<proteinExistence type="inferred from homology"/>
<dbReference type="RefSeq" id="XP_029216197.1">
    <property type="nucleotide sequence ID" value="XM_029360838.1"/>
</dbReference>
<evidence type="ECO:0000313" key="10">
    <source>
        <dbReference type="Proteomes" id="UP000224006"/>
    </source>
</evidence>
<keyword evidence="3" id="KW-0934">Plastid</keyword>
<dbReference type="HAMAP" id="MF_01363">
    <property type="entry name" value="Ribosomal_bL21"/>
    <property type="match status" value="1"/>
</dbReference>
<evidence type="ECO:0000256" key="5">
    <source>
        <dbReference type="ARBA" id="ARBA00022884"/>
    </source>
</evidence>
<feature type="compositionally biased region" description="Basic and acidic residues" evidence="8">
    <location>
        <begin position="215"/>
        <end position="254"/>
    </location>
</feature>
<keyword evidence="5" id="KW-0694">RNA-binding</keyword>
<reference evidence="9 10" key="1">
    <citation type="submission" date="2017-09" db="EMBL/GenBank/DDBJ databases">
        <title>Genome sequencing of Besnoitia besnoiti strain Bb-Ger1.</title>
        <authorList>
            <person name="Schares G."/>
            <person name="Venepally P."/>
            <person name="Lorenzi H.A."/>
        </authorList>
    </citation>
    <scope>NUCLEOTIDE SEQUENCE [LARGE SCALE GENOMIC DNA]</scope>
    <source>
        <strain evidence="9 10">Bb-Ger1</strain>
    </source>
</reference>
<dbReference type="GO" id="GO:0009536">
    <property type="term" value="C:plastid"/>
    <property type="evidence" value="ECO:0007669"/>
    <property type="project" value="UniProtKB-SubCell"/>
</dbReference>
<dbReference type="GO" id="GO:0005762">
    <property type="term" value="C:mitochondrial large ribosomal subunit"/>
    <property type="evidence" value="ECO:0007669"/>
    <property type="project" value="TreeGrafter"/>
</dbReference>
<comment type="caution">
    <text evidence="9">The sequence shown here is derived from an EMBL/GenBank/DDBJ whole genome shotgun (WGS) entry which is preliminary data.</text>
</comment>
<dbReference type="GO" id="GO:0006412">
    <property type="term" value="P:translation"/>
    <property type="evidence" value="ECO:0007669"/>
    <property type="project" value="InterPro"/>
</dbReference>
<dbReference type="InterPro" id="IPR001787">
    <property type="entry name" value="Ribosomal_bL21"/>
</dbReference>
<dbReference type="GeneID" id="40307190"/>
<dbReference type="InterPro" id="IPR028909">
    <property type="entry name" value="bL21-like"/>
</dbReference>
<dbReference type="GO" id="GO:0019843">
    <property type="term" value="F:rRNA binding"/>
    <property type="evidence" value="ECO:0007669"/>
    <property type="project" value="UniProtKB-KW"/>
</dbReference>
<keyword evidence="6 9" id="KW-0689">Ribosomal protein</keyword>
<feature type="region of interest" description="Disordered" evidence="8">
    <location>
        <begin position="129"/>
        <end position="149"/>
    </location>
</feature>
<evidence type="ECO:0000256" key="1">
    <source>
        <dbReference type="ARBA" id="ARBA00004474"/>
    </source>
</evidence>
<evidence type="ECO:0000256" key="7">
    <source>
        <dbReference type="ARBA" id="ARBA00023274"/>
    </source>
</evidence>
<dbReference type="PANTHER" id="PTHR21349:SF7">
    <property type="entry name" value="LARGE RIBOSOMAL SUBUNIT PROTEIN BL21C"/>
    <property type="match status" value="1"/>
</dbReference>
<organism evidence="9 10">
    <name type="scientific">Besnoitia besnoiti</name>
    <name type="common">Apicomplexan protozoan</name>
    <dbReference type="NCBI Taxonomy" id="94643"/>
    <lineage>
        <taxon>Eukaryota</taxon>
        <taxon>Sar</taxon>
        <taxon>Alveolata</taxon>
        <taxon>Apicomplexa</taxon>
        <taxon>Conoidasida</taxon>
        <taxon>Coccidia</taxon>
        <taxon>Eucoccidiorida</taxon>
        <taxon>Eimeriorina</taxon>
        <taxon>Sarcocystidae</taxon>
        <taxon>Besnoitia</taxon>
    </lineage>
</organism>
<dbReference type="STRING" id="94643.A0A2A9M0V5"/>
<dbReference type="Proteomes" id="UP000224006">
    <property type="component" value="Chromosome XI"/>
</dbReference>
<dbReference type="PANTHER" id="PTHR21349">
    <property type="entry name" value="50S RIBOSOMAL PROTEIN L21"/>
    <property type="match status" value="1"/>
</dbReference>
<accession>A0A2A9M0V5</accession>
<dbReference type="GO" id="GO:0003735">
    <property type="term" value="F:structural constituent of ribosome"/>
    <property type="evidence" value="ECO:0007669"/>
    <property type="project" value="InterPro"/>
</dbReference>
<keyword evidence="10" id="KW-1185">Reference proteome</keyword>
<sequence length="515" mass="57170">MKRAQALITFYLSSSRNCCCLFAIGPASKIENTSAVLKVEESEDPAGSRDEGSSVLLAFFFRSISRNAEMSSGQEVSRAGGPATYKTCQRHMSGGQLMSSLAACNGIPLVAGLLFFPCFVVRGHLASPPPLRQGASRRRSASSSSSSVAPQPQRALFQFAATSLLSTGGASWFPSSSCLTASRLPSAYPSVASCSDPPPAALPPLETFPLFPPPHEARSKGRLPNDGEGQRYVDRGRTGRGRTGHERPETRWSTEGHPSARQNADATAEFRAGEAVWQSPAFQLEGFKGIFPVVSPAHQKLLGLADQKDRSGSFFVAHIGGTQMIMERGRFYDVNRIHQKVGGRIHLHRIICYQAPDGEFWLGRPYLENVRATATIEKHFRGPKMHMAKARPKKWRKYFSHRQDLTRIRVTEVDLLRNPEEYESATLPPNFTTDDPIYAALTASKLFRKPSTVLPRMKRTFMRLASREEFPLVGDDPLMNFDPLVNRLLMDRLLAGHSDLFPLLRPETDMKRDWH</sequence>
<dbReference type="KEGG" id="bbes:BESB_021290"/>
<comment type="subcellular location">
    <subcellularLocation>
        <location evidence="1">Plastid</location>
    </subcellularLocation>
</comment>
<gene>
    <name evidence="9" type="ORF">BESB_021290</name>
</gene>
<dbReference type="InterPro" id="IPR036164">
    <property type="entry name" value="bL21-like_sf"/>
</dbReference>
<feature type="region of interest" description="Disordered" evidence="8">
    <location>
        <begin position="204"/>
        <end position="261"/>
    </location>
</feature>
<dbReference type="VEuPathDB" id="ToxoDB:BESB_021290"/>
<evidence type="ECO:0000256" key="4">
    <source>
        <dbReference type="ARBA" id="ARBA00022730"/>
    </source>
</evidence>
<dbReference type="Pfam" id="PF00829">
    <property type="entry name" value="Ribosomal_L21p"/>
    <property type="match status" value="1"/>
</dbReference>
<comment type="similarity">
    <text evidence="2">Belongs to the bacterial ribosomal protein bL21 family.</text>
</comment>
<evidence type="ECO:0000313" key="9">
    <source>
        <dbReference type="EMBL" id="PFH32188.1"/>
    </source>
</evidence>
<name>A0A2A9M0V5_BESBE</name>
<evidence type="ECO:0000256" key="8">
    <source>
        <dbReference type="SAM" id="MobiDB-lite"/>
    </source>
</evidence>